<evidence type="ECO:0000313" key="14">
    <source>
        <dbReference type="EMBL" id="OAA57072.1"/>
    </source>
</evidence>
<keyword evidence="4" id="KW-0488">Methylation</keyword>
<dbReference type="Pfam" id="PF11566">
    <property type="entry name" value="PI31_Prot_N"/>
    <property type="match status" value="1"/>
</dbReference>
<evidence type="ECO:0000256" key="2">
    <source>
        <dbReference type="ARBA" id="ARBA00004496"/>
    </source>
</evidence>
<evidence type="ECO:0000256" key="10">
    <source>
        <dbReference type="ARBA" id="ARBA00024805"/>
    </source>
</evidence>
<evidence type="ECO:0000256" key="6">
    <source>
        <dbReference type="ARBA" id="ARBA00022553"/>
    </source>
</evidence>
<feature type="domain" description="PI31 proteasome regulator C-terminal" evidence="12">
    <location>
        <begin position="388"/>
        <end position="467"/>
    </location>
</feature>
<dbReference type="GO" id="GO:0004866">
    <property type="term" value="F:endopeptidase inhibitor activity"/>
    <property type="evidence" value="ECO:0007669"/>
    <property type="project" value="InterPro"/>
</dbReference>
<dbReference type="Pfam" id="PF08577">
    <property type="entry name" value="PI31_Prot_C"/>
    <property type="match status" value="1"/>
</dbReference>
<dbReference type="InterPro" id="IPR021625">
    <property type="entry name" value="PI31_Prot_N"/>
</dbReference>
<organism evidence="14 15">
    <name type="scientific">Niveomyces insectorum RCEF 264</name>
    <dbReference type="NCBI Taxonomy" id="1081102"/>
    <lineage>
        <taxon>Eukaryota</taxon>
        <taxon>Fungi</taxon>
        <taxon>Dikarya</taxon>
        <taxon>Ascomycota</taxon>
        <taxon>Pezizomycotina</taxon>
        <taxon>Sordariomycetes</taxon>
        <taxon>Hypocreomycetidae</taxon>
        <taxon>Hypocreales</taxon>
        <taxon>Cordycipitaceae</taxon>
        <taxon>Niveomyces</taxon>
    </lineage>
</organism>
<reference evidence="14 15" key="1">
    <citation type="journal article" date="2016" name="Genome Biol. Evol.">
        <title>Divergent and convergent evolution of fungal pathogenicity.</title>
        <authorList>
            <person name="Shang Y."/>
            <person name="Xiao G."/>
            <person name="Zheng P."/>
            <person name="Cen K."/>
            <person name="Zhan S."/>
            <person name="Wang C."/>
        </authorList>
    </citation>
    <scope>NUCLEOTIDE SEQUENCE [LARGE SCALE GENOMIC DNA]</scope>
    <source>
        <strain evidence="14 15">RCEF 264</strain>
    </source>
</reference>
<feature type="region of interest" description="Disordered" evidence="11">
    <location>
        <begin position="26"/>
        <end position="64"/>
    </location>
</feature>
<dbReference type="PANTHER" id="PTHR13266:SF1">
    <property type="entry name" value="PROTEASOME INHIBITOR PI31 SUBUNIT"/>
    <property type="match status" value="1"/>
</dbReference>
<feature type="region of interest" description="Disordered" evidence="11">
    <location>
        <begin position="211"/>
        <end position="233"/>
    </location>
</feature>
<keyword evidence="7" id="KW-0256">Endoplasmic reticulum</keyword>
<dbReference type="InterPro" id="IPR045128">
    <property type="entry name" value="PI31-like"/>
</dbReference>
<dbReference type="InterPro" id="IPR013886">
    <property type="entry name" value="PI31_Prot_C"/>
</dbReference>
<feature type="compositionally biased region" description="Gly residues" evidence="11">
    <location>
        <begin position="410"/>
        <end position="426"/>
    </location>
</feature>
<dbReference type="GO" id="GO:0070628">
    <property type="term" value="F:proteasome binding"/>
    <property type="evidence" value="ECO:0007669"/>
    <property type="project" value="InterPro"/>
</dbReference>
<feature type="compositionally biased region" description="Gly residues" evidence="11">
    <location>
        <begin position="477"/>
        <end position="499"/>
    </location>
</feature>
<evidence type="ECO:0000256" key="7">
    <source>
        <dbReference type="ARBA" id="ARBA00022824"/>
    </source>
</evidence>
<evidence type="ECO:0000256" key="5">
    <source>
        <dbReference type="ARBA" id="ARBA00022490"/>
    </source>
</evidence>
<dbReference type="PANTHER" id="PTHR13266">
    <property type="entry name" value="PROTEASOME INHIBITOR"/>
    <property type="match status" value="1"/>
</dbReference>
<keyword evidence="5" id="KW-0963">Cytoplasm</keyword>
<keyword evidence="6" id="KW-0597">Phosphoprotein</keyword>
<gene>
    <name evidence="14" type="ORF">SPI_07453</name>
</gene>
<evidence type="ECO:0000313" key="15">
    <source>
        <dbReference type="Proteomes" id="UP000076874"/>
    </source>
</evidence>
<dbReference type="Proteomes" id="UP000076874">
    <property type="component" value="Unassembled WGS sequence"/>
</dbReference>
<evidence type="ECO:0000259" key="13">
    <source>
        <dbReference type="Pfam" id="PF11566"/>
    </source>
</evidence>
<name>A0A167PVP7_9HYPO</name>
<protein>
    <submittedName>
        <fullName evidence="14">Pi31 proteasome regulator</fullName>
    </submittedName>
</protein>
<comment type="function">
    <text evidence="10">Plays an important role in control of proteasome function. Inhibits the hydrolysis of protein and peptide substrates by the 20S proteasome. Also inhibits the activation of the proteasome by the proteasome regulatory proteins PA700 and PA28.</text>
</comment>
<sequence>MAPGNNNNPLSPSALLKAMVAVLPARDDGSGDGSGSSEAPDNAAAAAAAAATTDDDDDATSSVSMVSGFSSASTAVGTAAQQATRSTADITTAYEALGLFVHAFMTQLAFQLVGLQEDQPLDRAGGEQQGNTAQEQEQAHDGQEALWRRGRLPRHWNANPVALSFVYTHPQSSLRFVLRVDRMGARAELRGLATDADQIQRMELSTPNTINTTLLPWQRPPVDASGDGGRDDTTAVDSLRPIFHNDARLMQLSNGFQVAIVQRLMPGLQHEGYQELASLPSPEEDNHRNDPDNRDIHEELERAARQGGVPGGARGGRGDRGAQPPINPYQPNPLLDPLVEPPRRTPIPAGDFPPPGFEDEYELNRPPRNPGRGSGPNGINPGASPFNIGHDDLNPPGLGPHDPLRPSFGSGRGGFGGMGGVGGFGGMHPTFDDPLFQGPHGGDGSGGNGTDYDLQVPPGARYDDPTGAHGDELSPRFGGGRPGGRLGGRGGRGGFGPGGFGDGSGFGGGFGGFGGGGII</sequence>
<evidence type="ECO:0000259" key="12">
    <source>
        <dbReference type="Pfam" id="PF08577"/>
    </source>
</evidence>
<evidence type="ECO:0000256" key="1">
    <source>
        <dbReference type="ARBA" id="ARBA00004240"/>
    </source>
</evidence>
<dbReference type="STRING" id="1081102.A0A167PVP7"/>
<accession>A0A167PVP7</accession>
<evidence type="ECO:0000256" key="8">
    <source>
        <dbReference type="ARBA" id="ARBA00022942"/>
    </source>
</evidence>
<keyword evidence="9" id="KW-0007">Acetylation</keyword>
<evidence type="ECO:0000256" key="3">
    <source>
        <dbReference type="ARBA" id="ARBA00006405"/>
    </source>
</evidence>
<feature type="region of interest" description="Disordered" evidence="11">
    <location>
        <begin position="121"/>
        <end position="143"/>
    </location>
</feature>
<proteinExistence type="inferred from homology"/>
<dbReference type="Gene3D" id="3.40.1000.30">
    <property type="match status" value="1"/>
</dbReference>
<dbReference type="EMBL" id="AZHD01000015">
    <property type="protein sequence ID" value="OAA57072.1"/>
    <property type="molecule type" value="Genomic_DNA"/>
</dbReference>
<comment type="similarity">
    <text evidence="3">Belongs to the proteasome inhibitor PI31 family.</text>
</comment>
<comment type="caution">
    <text evidence="14">The sequence shown here is derived from an EMBL/GenBank/DDBJ whole genome shotgun (WGS) entry which is preliminary data.</text>
</comment>
<feature type="region of interest" description="Disordered" evidence="11">
    <location>
        <begin position="304"/>
        <end position="499"/>
    </location>
</feature>
<evidence type="ECO:0000256" key="11">
    <source>
        <dbReference type="SAM" id="MobiDB-lite"/>
    </source>
</evidence>
<feature type="compositionally biased region" description="Low complexity" evidence="11">
    <location>
        <begin position="43"/>
        <end position="52"/>
    </location>
</feature>
<dbReference type="AlphaFoldDB" id="A0A167PVP7"/>
<keyword evidence="15" id="KW-1185">Reference proteome</keyword>
<dbReference type="GO" id="GO:0005783">
    <property type="term" value="C:endoplasmic reticulum"/>
    <property type="evidence" value="ECO:0007669"/>
    <property type="project" value="UniProtKB-SubCell"/>
</dbReference>
<evidence type="ECO:0000256" key="9">
    <source>
        <dbReference type="ARBA" id="ARBA00022990"/>
    </source>
</evidence>
<feature type="compositionally biased region" description="Basic and acidic residues" evidence="11">
    <location>
        <begin position="461"/>
        <end position="474"/>
    </location>
</feature>
<feature type="domain" description="PI31 proteasome regulator N-terminal" evidence="13">
    <location>
        <begin position="87"/>
        <end position="271"/>
    </location>
</feature>
<keyword evidence="8 14" id="KW-0647">Proteasome</keyword>
<feature type="compositionally biased region" description="Gly residues" evidence="11">
    <location>
        <begin position="439"/>
        <end position="449"/>
    </location>
</feature>
<dbReference type="GO" id="GO:0043161">
    <property type="term" value="P:proteasome-mediated ubiquitin-dependent protein catabolic process"/>
    <property type="evidence" value="ECO:0007669"/>
    <property type="project" value="InterPro"/>
</dbReference>
<dbReference type="GO" id="GO:0000502">
    <property type="term" value="C:proteasome complex"/>
    <property type="evidence" value="ECO:0007669"/>
    <property type="project" value="UniProtKB-KW"/>
</dbReference>
<comment type="subcellular location">
    <subcellularLocation>
        <location evidence="2">Cytoplasm</location>
    </subcellularLocation>
    <subcellularLocation>
        <location evidence="1">Endoplasmic reticulum</location>
    </subcellularLocation>
</comment>
<dbReference type="OrthoDB" id="68090at2759"/>
<evidence type="ECO:0000256" key="4">
    <source>
        <dbReference type="ARBA" id="ARBA00022481"/>
    </source>
</evidence>